<feature type="modified residue" description="4-aspartylphosphate" evidence="1">
    <location>
        <position position="79"/>
    </location>
</feature>
<dbReference type="InterPro" id="IPR011006">
    <property type="entry name" value="CheY-like_superfamily"/>
</dbReference>
<sequence length="149" mass="15972">MPRRGWGRTYHPTVADSTRSTALRVLVYSNDADTRQQVMAALGRNPHPELPSLEYLEVATAPVVIEQMDAGAIDLAILDGESAPAGGLGIAKQLKDEIAECPPILVLTGRPDDAWLASWSRAEAAVAHPIDPIRLTEAVVTLLRSRSAA</sequence>
<keyword evidence="1" id="KW-0597">Phosphoprotein</keyword>
<reference evidence="3 4" key="1">
    <citation type="submission" date="2018-06" db="EMBL/GenBank/DDBJ databases">
        <title>Genomic Encyclopedia of Type Strains, Phase IV (KMG-IV): sequencing the most valuable type-strain genomes for metagenomic binning, comparative biology and taxonomic classification.</title>
        <authorList>
            <person name="Goeker M."/>
        </authorList>
    </citation>
    <scope>NUCLEOTIDE SEQUENCE [LARGE SCALE GENOMIC DNA]</scope>
    <source>
        <strain evidence="3 4">DSM 44599</strain>
    </source>
</reference>
<dbReference type="AlphaFoldDB" id="A0A366DV81"/>
<dbReference type="Proteomes" id="UP000252586">
    <property type="component" value="Unassembled WGS sequence"/>
</dbReference>
<protein>
    <recommendedName>
        <fullName evidence="2">Response regulatory domain-containing protein</fullName>
    </recommendedName>
</protein>
<proteinExistence type="predicted"/>
<dbReference type="STRING" id="1210090.GCA_001613185_00212"/>
<organism evidence="3 4">
    <name type="scientific">Nocardia puris</name>
    <dbReference type="NCBI Taxonomy" id="208602"/>
    <lineage>
        <taxon>Bacteria</taxon>
        <taxon>Bacillati</taxon>
        <taxon>Actinomycetota</taxon>
        <taxon>Actinomycetes</taxon>
        <taxon>Mycobacteriales</taxon>
        <taxon>Nocardiaceae</taxon>
        <taxon>Nocardia</taxon>
    </lineage>
</organism>
<dbReference type="RefSeq" id="WP_067501670.1">
    <property type="nucleotide sequence ID" value="NZ_CP107943.1"/>
</dbReference>
<comment type="caution">
    <text evidence="3">The sequence shown here is derived from an EMBL/GenBank/DDBJ whole genome shotgun (WGS) entry which is preliminary data.</text>
</comment>
<evidence type="ECO:0000313" key="4">
    <source>
        <dbReference type="Proteomes" id="UP000252586"/>
    </source>
</evidence>
<evidence type="ECO:0000259" key="2">
    <source>
        <dbReference type="PROSITE" id="PS50110"/>
    </source>
</evidence>
<dbReference type="GO" id="GO:0000160">
    <property type="term" value="P:phosphorelay signal transduction system"/>
    <property type="evidence" value="ECO:0007669"/>
    <property type="project" value="InterPro"/>
</dbReference>
<evidence type="ECO:0000256" key="1">
    <source>
        <dbReference type="PROSITE-ProRule" id="PRU00169"/>
    </source>
</evidence>
<dbReference type="OrthoDB" id="3395459at2"/>
<gene>
    <name evidence="3" type="ORF">DFR74_102412</name>
</gene>
<keyword evidence="4" id="KW-1185">Reference proteome</keyword>
<dbReference type="SUPFAM" id="SSF52172">
    <property type="entry name" value="CheY-like"/>
    <property type="match status" value="1"/>
</dbReference>
<feature type="domain" description="Response regulatory" evidence="2">
    <location>
        <begin position="24"/>
        <end position="143"/>
    </location>
</feature>
<dbReference type="InterPro" id="IPR001789">
    <property type="entry name" value="Sig_transdc_resp-reg_receiver"/>
</dbReference>
<dbReference type="EMBL" id="QNRE01000002">
    <property type="protein sequence ID" value="RBO93992.1"/>
    <property type="molecule type" value="Genomic_DNA"/>
</dbReference>
<accession>A0A366DV81</accession>
<name>A0A366DV81_9NOCA</name>
<dbReference type="PROSITE" id="PS50110">
    <property type="entry name" value="RESPONSE_REGULATORY"/>
    <property type="match status" value="1"/>
</dbReference>
<evidence type="ECO:0000313" key="3">
    <source>
        <dbReference type="EMBL" id="RBO93992.1"/>
    </source>
</evidence>
<dbReference type="Gene3D" id="3.40.50.2300">
    <property type="match status" value="1"/>
</dbReference>